<dbReference type="RefSeq" id="WP_129386282.1">
    <property type="nucleotide sequence ID" value="NZ_CP035494.1"/>
</dbReference>
<keyword evidence="3" id="KW-1185">Reference proteome</keyword>
<feature type="transmembrane region" description="Helical" evidence="1">
    <location>
        <begin position="7"/>
        <end position="29"/>
    </location>
</feature>
<protein>
    <submittedName>
        <fullName evidence="2">Uncharacterized protein</fullName>
    </submittedName>
</protein>
<keyword evidence="1" id="KW-0472">Membrane</keyword>
<evidence type="ECO:0000313" key="3">
    <source>
        <dbReference type="Proteomes" id="UP000293995"/>
    </source>
</evidence>
<name>A0A4P6EAW8_9MICO</name>
<dbReference type="KEGG" id="mprt:ET475_04120"/>
<keyword evidence="1" id="KW-1133">Transmembrane helix</keyword>
<dbReference type="Proteomes" id="UP000293995">
    <property type="component" value="Chromosome"/>
</dbReference>
<dbReference type="AlphaFoldDB" id="A0A4P6EAW8"/>
<feature type="transmembrane region" description="Helical" evidence="1">
    <location>
        <begin position="122"/>
        <end position="144"/>
    </location>
</feature>
<feature type="transmembrane region" description="Helical" evidence="1">
    <location>
        <begin position="41"/>
        <end position="63"/>
    </location>
</feature>
<sequence>MIIWTRWGFFAVIFIGVGVGLGFALKAAFGLGGLDESAVNGIFVGVGFVLSAVGLFFFERFVVRRHLDEPRPMMVARQLAESRRLANGAVQTTEMVPAVIPGTTVPAVVQPRSTFFAIPLRLWPFLIAVLGVVVLIINLVRVMVG</sequence>
<accession>A0A4P6EAW8</accession>
<gene>
    <name evidence="2" type="ORF">ET475_04120</name>
</gene>
<organism evidence="2 3">
    <name type="scientific">Microbacterium protaetiae</name>
    <dbReference type="NCBI Taxonomy" id="2509458"/>
    <lineage>
        <taxon>Bacteria</taxon>
        <taxon>Bacillati</taxon>
        <taxon>Actinomycetota</taxon>
        <taxon>Actinomycetes</taxon>
        <taxon>Micrococcales</taxon>
        <taxon>Microbacteriaceae</taxon>
        <taxon>Microbacterium</taxon>
    </lineage>
</organism>
<proteinExistence type="predicted"/>
<reference evidence="2 3" key="1">
    <citation type="submission" date="2019-01" db="EMBL/GenBank/DDBJ databases">
        <title>Genome sequencing of strain DFW100M-13.</title>
        <authorList>
            <person name="Heo J."/>
            <person name="Kim S.-J."/>
            <person name="Kim J.-S."/>
            <person name="Hong S.-B."/>
            <person name="Kwon S.-W."/>
        </authorList>
    </citation>
    <scope>NUCLEOTIDE SEQUENCE [LARGE SCALE GENOMIC DNA]</scope>
    <source>
        <strain evidence="2 3">DFW100M-13</strain>
    </source>
</reference>
<evidence type="ECO:0000256" key="1">
    <source>
        <dbReference type="SAM" id="Phobius"/>
    </source>
</evidence>
<evidence type="ECO:0000313" key="2">
    <source>
        <dbReference type="EMBL" id="QAY59255.1"/>
    </source>
</evidence>
<dbReference type="OrthoDB" id="5115121at2"/>
<dbReference type="EMBL" id="CP035494">
    <property type="protein sequence ID" value="QAY59255.1"/>
    <property type="molecule type" value="Genomic_DNA"/>
</dbReference>
<keyword evidence="1" id="KW-0812">Transmembrane</keyword>